<dbReference type="HAMAP" id="MF_00183">
    <property type="entry name" value="DXP_reductoisom"/>
    <property type="match status" value="1"/>
</dbReference>
<comment type="catalytic activity">
    <reaction evidence="8">
        <text>2-C-methyl-D-erythritol 4-phosphate + NADP(+) = 1-deoxy-D-xylulose 5-phosphate + NADPH + H(+)</text>
        <dbReference type="Rhea" id="RHEA:13717"/>
        <dbReference type="ChEBI" id="CHEBI:15378"/>
        <dbReference type="ChEBI" id="CHEBI:57783"/>
        <dbReference type="ChEBI" id="CHEBI:57792"/>
        <dbReference type="ChEBI" id="CHEBI:58262"/>
        <dbReference type="ChEBI" id="CHEBI:58349"/>
        <dbReference type="EC" id="1.1.1.267"/>
    </reaction>
    <physiologicalReaction direction="right-to-left" evidence="8">
        <dbReference type="Rhea" id="RHEA:13719"/>
    </physiologicalReaction>
</comment>
<dbReference type="EMBL" id="AP018712">
    <property type="protein sequence ID" value="BBE31386.1"/>
    <property type="molecule type" value="Genomic_DNA"/>
</dbReference>
<dbReference type="AlphaFoldDB" id="A0A7G1G7N6"/>
<dbReference type="GO" id="GO:0030145">
    <property type="term" value="F:manganese ion binding"/>
    <property type="evidence" value="ECO:0007669"/>
    <property type="project" value="TreeGrafter"/>
</dbReference>
<feature type="binding site" evidence="9">
    <location>
        <position position="211"/>
    </location>
    <ligand>
        <name>1-deoxy-D-xylulose 5-phosphate</name>
        <dbReference type="ChEBI" id="CHEBI:57792"/>
    </ligand>
</feature>
<dbReference type="InterPro" id="IPR013644">
    <property type="entry name" value="DXP_reductoisomerase_C"/>
</dbReference>
<dbReference type="GO" id="GO:0051484">
    <property type="term" value="P:isopentenyl diphosphate biosynthetic process, methylerythritol 4-phosphate pathway involved in terpenoid biosynthetic process"/>
    <property type="evidence" value="ECO:0007669"/>
    <property type="project" value="TreeGrafter"/>
</dbReference>
<feature type="binding site" evidence="9">
    <location>
        <position position="13"/>
    </location>
    <ligand>
        <name>NADPH</name>
        <dbReference type="ChEBI" id="CHEBI:57783"/>
    </ligand>
</feature>
<comment type="cofactor">
    <cofactor evidence="9">
        <name>Mg(2+)</name>
        <dbReference type="ChEBI" id="CHEBI:18420"/>
    </cofactor>
    <cofactor evidence="9">
        <name>Mn(2+)</name>
        <dbReference type="ChEBI" id="CHEBI:29035"/>
    </cofactor>
</comment>
<evidence type="ECO:0000256" key="2">
    <source>
        <dbReference type="ARBA" id="ARBA00006825"/>
    </source>
</evidence>
<evidence type="ECO:0000256" key="9">
    <source>
        <dbReference type="HAMAP-Rule" id="MF_00183"/>
    </source>
</evidence>
<feature type="binding site" evidence="9">
    <location>
        <position position="116"/>
    </location>
    <ligand>
        <name>NADPH</name>
        <dbReference type="ChEBI" id="CHEBI:57783"/>
    </ligand>
</feature>
<comment type="caution">
    <text evidence="9">Lacks conserved residue(s) required for the propagation of feature annotation.</text>
</comment>
<name>A0A7G1G7N6_9BACT</name>
<accession>A0A7G1G7N6</accession>
<reference evidence="13 14" key="1">
    <citation type="submission" date="2018-06" db="EMBL/GenBank/DDBJ databases">
        <title>Genome sequencing of Oceanotoga sp. sy52.</title>
        <authorList>
            <person name="Mori K."/>
        </authorList>
    </citation>
    <scope>NUCLEOTIDE SEQUENCE [LARGE SCALE GENOMIC DNA]</scope>
    <source>
        <strain evidence="14">sy52</strain>
    </source>
</reference>
<feature type="binding site" evidence="9">
    <location>
        <position position="211"/>
    </location>
    <ligand>
        <name>Mn(2+)</name>
        <dbReference type="ChEBI" id="CHEBI:29035"/>
    </ligand>
</feature>
<dbReference type="RefSeq" id="WP_190613890.1">
    <property type="nucleotide sequence ID" value="NZ_AP018712.1"/>
</dbReference>
<organism evidence="13 14">
    <name type="scientific">Tepiditoga spiralis</name>
    <dbReference type="NCBI Taxonomy" id="2108365"/>
    <lineage>
        <taxon>Bacteria</taxon>
        <taxon>Thermotogati</taxon>
        <taxon>Thermotogota</taxon>
        <taxon>Thermotogae</taxon>
        <taxon>Petrotogales</taxon>
        <taxon>Petrotogaceae</taxon>
        <taxon>Tepiditoga</taxon>
    </lineage>
</organism>
<dbReference type="GO" id="GO:0030604">
    <property type="term" value="F:1-deoxy-D-xylulose-5-phosphate reductoisomerase activity"/>
    <property type="evidence" value="ECO:0007669"/>
    <property type="project" value="UniProtKB-UniRule"/>
</dbReference>
<feature type="binding site" evidence="9">
    <location>
        <position position="195"/>
    </location>
    <ligand>
        <name>NADPH</name>
        <dbReference type="ChEBI" id="CHEBI:57783"/>
    </ligand>
</feature>
<evidence type="ECO:0000256" key="8">
    <source>
        <dbReference type="ARBA" id="ARBA00048543"/>
    </source>
</evidence>
<evidence type="ECO:0000256" key="1">
    <source>
        <dbReference type="ARBA" id="ARBA00005094"/>
    </source>
</evidence>
<keyword evidence="6 9" id="KW-0464">Manganese</keyword>
<dbReference type="InterPro" id="IPR013512">
    <property type="entry name" value="DXP_reductoisomerase_N"/>
</dbReference>
<feature type="binding site" evidence="9">
    <location>
        <position position="117"/>
    </location>
    <ligand>
        <name>1-deoxy-D-xylulose 5-phosphate</name>
        <dbReference type="ChEBI" id="CHEBI:57792"/>
    </ligand>
</feature>
<sequence length="373" mass="42150">MKKIFITGITGSIGIQTLDVVRTLKNFEIVGGSIYSNWEKLKKIIDEFHLKYVAVVKDGEFPKEYNGCKVLVGKRSVERAIELSSPDITIVATSGASGIKHTIQAIKSSKRIGLANKESIVCGGNLVLDLAKKFNTEIIPVDSEHSAIYQLLLGEKEVEKIILTASGGALRDYPVEKLKAVKPSEVLKHPNWNMGKRITVDSATMLNKGLEIIEAYYLFKTKNIEAFINRNSHIHSMVKFKDGVIKMHFGTPTMKIPIAYSLTYPERIYKFDIPNLFDEKIEFEKIDFQRYTLIKTAYEILGNQKLHIAYNAADEVFVELFLNEKISFLEINKGISETLSKIEKENIKISSFEDVFKIDELSRNIAKELGGNY</sequence>
<feature type="binding site" evidence="9">
    <location>
        <position position="202"/>
    </location>
    <ligand>
        <name>1-deoxy-D-xylulose 5-phosphate</name>
        <dbReference type="ChEBI" id="CHEBI:57792"/>
    </ligand>
</feature>
<keyword evidence="4 9" id="KW-0521">NADP</keyword>
<feature type="binding site" evidence="9">
    <location>
        <position position="142"/>
    </location>
    <ligand>
        <name>Mn(2+)</name>
        <dbReference type="ChEBI" id="CHEBI:29035"/>
    </ligand>
</feature>
<dbReference type="InterPro" id="IPR036291">
    <property type="entry name" value="NAD(P)-bd_dom_sf"/>
</dbReference>
<dbReference type="Pfam" id="PF13288">
    <property type="entry name" value="DXPR_C"/>
    <property type="match status" value="1"/>
</dbReference>
<dbReference type="Gene3D" id="1.10.1740.10">
    <property type="match status" value="1"/>
</dbReference>
<feature type="binding site" evidence="9">
    <location>
        <position position="144"/>
    </location>
    <ligand>
        <name>1-deoxy-D-xylulose 5-phosphate</name>
        <dbReference type="ChEBI" id="CHEBI:57792"/>
    </ligand>
</feature>
<dbReference type="InParanoid" id="A0A7G1G7N6"/>
<feature type="domain" description="1-deoxy-D-xylulose 5-phosphate reductoisomerase C-terminal" evidence="11">
    <location>
        <begin position="138"/>
        <end position="219"/>
    </location>
</feature>
<evidence type="ECO:0000313" key="13">
    <source>
        <dbReference type="EMBL" id="BBE31386.1"/>
    </source>
</evidence>
<keyword evidence="13" id="KW-0413">Isomerase</keyword>
<dbReference type="PANTHER" id="PTHR30525">
    <property type="entry name" value="1-DEOXY-D-XYLULOSE 5-PHOSPHATE REDUCTOISOMERASE"/>
    <property type="match status" value="1"/>
</dbReference>
<dbReference type="Pfam" id="PF02670">
    <property type="entry name" value="DXP_reductoisom"/>
    <property type="match status" value="1"/>
</dbReference>
<dbReference type="NCBIfam" id="TIGR00243">
    <property type="entry name" value="Dxr"/>
    <property type="match status" value="1"/>
</dbReference>
<dbReference type="InterPro" id="IPR036169">
    <property type="entry name" value="DXPR_C_sf"/>
</dbReference>
<dbReference type="Gene3D" id="3.40.50.720">
    <property type="entry name" value="NAD(P)-binding Rossmann-like Domain"/>
    <property type="match status" value="1"/>
</dbReference>
<evidence type="ECO:0000259" key="11">
    <source>
        <dbReference type="Pfam" id="PF08436"/>
    </source>
</evidence>
<feature type="binding site" evidence="9">
    <location>
        <position position="11"/>
    </location>
    <ligand>
        <name>NADPH</name>
        <dbReference type="ChEBI" id="CHEBI:57783"/>
    </ligand>
</feature>
<evidence type="ECO:0000259" key="12">
    <source>
        <dbReference type="Pfam" id="PF13288"/>
    </source>
</evidence>
<comment type="function">
    <text evidence="9">Catalyzes the NADPH-dependent rearrangement and reduction of 1-deoxy-D-xylulose-5-phosphate (DXP) to 2-C-methyl-D-erythritol 4-phosphate (MEP).</text>
</comment>
<dbReference type="Pfam" id="PF08436">
    <property type="entry name" value="DXP_redisom_C"/>
    <property type="match status" value="1"/>
</dbReference>
<dbReference type="EC" id="1.1.1.267" evidence="9"/>
<feature type="domain" description="DXP reductoisomerase C-terminal" evidence="12">
    <location>
        <begin position="250"/>
        <end position="364"/>
    </location>
</feature>
<evidence type="ECO:0000259" key="10">
    <source>
        <dbReference type="Pfam" id="PF02670"/>
    </source>
</evidence>
<feature type="binding site" evidence="9">
    <location>
        <position position="208"/>
    </location>
    <ligand>
        <name>1-deoxy-D-xylulose 5-phosphate</name>
        <dbReference type="ChEBI" id="CHEBI:57792"/>
    </ligand>
</feature>
<dbReference type="GO" id="GO:0016853">
    <property type="term" value="F:isomerase activity"/>
    <property type="evidence" value="ECO:0007669"/>
    <property type="project" value="UniProtKB-KW"/>
</dbReference>
<keyword evidence="9" id="KW-0460">Magnesium</keyword>
<dbReference type="Proteomes" id="UP000516361">
    <property type="component" value="Chromosome"/>
</dbReference>
<dbReference type="SUPFAM" id="SSF55347">
    <property type="entry name" value="Glyceraldehyde-3-phosphate dehydrogenase-like, C-terminal domain"/>
    <property type="match status" value="1"/>
</dbReference>
<protein>
    <recommendedName>
        <fullName evidence="9">1-deoxy-D-xylulose 5-phosphate reductoisomerase</fullName>
        <shortName evidence="9">DXP reductoisomerase</shortName>
        <ecNumber evidence="9">1.1.1.267</ecNumber>
    </recommendedName>
    <alternativeName>
        <fullName evidence="9">1-deoxyxylulose-5-phosphate reductoisomerase</fullName>
    </alternativeName>
    <alternativeName>
        <fullName evidence="9">2-C-methyl-D-erythritol 4-phosphate synthase</fullName>
    </alternativeName>
</protein>
<keyword evidence="7 9" id="KW-0414">Isoprene biosynthesis</keyword>
<feature type="binding site" evidence="9">
    <location>
        <position position="207"/>
    </location>
    <ligand>
        <name>1-deoxy-D-xylulose 5-phosphate</name>
        <dbReference type="ChEBI" id="CHEBI:57792"/>
    </ligand>
</feature>
<feature type="binding site" evidence="9">
    <location>
        <position position="118"/>
    </location>
    <ligand>
        <name>NADPH</name>
        <dbReference type="ChEBI" id="CHEBI:57783"/>
    </ligand>
</feature>
<comment type="similarity">
    <text evidence="2 9">Belongs to the DXR family.</text>
</comment>
<dbReference type="KEGG" id="ocy:OSSY52_15270"/>
<dbReference type="InterPro" id="IPR003821">
    <property type="entry name" value="DXP_reductoisomerase"/>
</dbReference>
<feature type="binding site" evidence="9">
    <location>
        <position position="10"/>
    </location>
    <ligand>
        <name>NADPH</name>
        <dbReference type="ChEBI" id="CHEBI:57783"/>
    </ligand>
</feature>
<dbReference type="GO" id="GO:0070402">
    <property type="term" value="F:NADPH binding"/>
    <property type="evidence" value="ECO:0007669"/>
    <property type="project" value="InterPro"/>
</dbReference>
<feature type="binding site" evidence="9">
    <location>
        <position position="189"/>
    </location>
    <ligand>
        <name>1-deoxy-D-xylulose 5-phosphate</name>
        <dbReference type="ChEBI" id="CHEBI:57792"/>
    </ligand>
</feature>
<evidence type="ECO:0000313" key="14">
    <source>
        <dbReference type="Proteomes" id="UP000516361"/>
    </source>
</evidence>
<feature type="binding site" evidence="9">
    <location>
        <position position="12"/>
    </location>
    <ligand>
        <name>NADPH</name>
        <dbReference type="ChEBI" id="CHEBI:57783"/>
    </ligand>
</feature>
<feature type="binding site" evidence="9">
    <location>
        <position position="37"/>
    </location>
    <ligand>
        <name>NADPH</name>
        <dbReference type="ChEBI" id="CHEBI:57783"/>
    </ligand>
</feature>
<dbReference type="PIRSF" id="PIRSF006205">
    <property type="entry name" value="Dxp_reductismrs"/>
    <property type="match status" value="1"/>
</dbReference>
<evidence type="ECO:0000256" key="7">
    <source>
        <dbReference type="ARBA" id="ARBA00023229"/>
    </source>
</evidence>
<evidence type="ECO:0000256" key="5">
    <source>
        <dbReference type="ARBA" id="ARBA00023002"/>
    </source>
</evidence>
<dbReference type="UniPathway" id="UPA00056">
    <property type="reaction ID" value="UER00092"/>
</dbReference>
<evidence type="ECO:0000256" key="4">
    <source>
        <dbReference type="ARBA" id="ARBA00022857"/>
    </source>
</evidence>
<dbReference type="InterPro" id="IPR026877">
    <property type="entry name" value="DXPR_C"/>
</dbReference>
<feature type="binding site" evidence="9">
    <location>
        <position position="166"/>
    </location>
    <ligand>
        <name>1-deoxy-D-xylulose 5-phosphate</name>
        <dbReference type="ChEBI" id="CHEBI:57792"/>
    </ligand>
</feature>
<keyword evidence="14" id="KW-1185">Reference proteome</keyword>
<evidence type="ECO:0000256" key="3">
    <source>
        <dbReference type="ARBA" id="ARBA00022723"/>
    </source>
</evidence>
<keyword evidence="3 9" id="KW-0479">Metal-binding</keyword>
<keyword evidence="5 9" id="KW-0560">Oxidoreductase</keyword>
<gene>
    <name evidence="9 13" type="primary">dxr</name>
    <name evidence="13" type="ORF">OSSY52_15270</name>
</gene>
<feature type="domain" description="1-deoxy-D-xylulose 5-phosphate reductoisomerase N-terminal" evidence="10">
    <location>
        <begin position="4"/>
        <end position="124"/>
    </location>
</feature>
<comment type="pathway">
    <text evidence="1 9">Isoprenoid biosynthesis; isopentenyl diphosphate biosynthesis via DXP pathway; isopentenyl diphosphate from 1-deoxy-D-xylulose 5-phosphate: step 1/6.</text>
</comment>
<proteinExistence type="inferred from homology"/>
<evidence type="ECO:0000256" key="6">
    <source>
        <dbReference type="ARBA" id="ARBA00023211"/>
    </source>
</evidence>
<dbReference type="FunCoup" id="A0A7G1G7N6">
    <property type="interactions" value="380"/>
</dbReference>
<feature type="binding site" evidence="9">
    <location>
        <position position="143"/>
    </location>
    <ligand>
        <name>1-deoxy-D-xylulose 5-phosphate</name>
        <dbReference type="ChEBI" id="CHEBI:57792"/>
    </ligand>
</feature>
<dbReference type="SUPFAM" id="SSF69055">
    <property type="entry name" value="1-deoxy-D-xylulose-5-phosphate reductoisomerase, C-terminal domain"/>
    <property type="match status" value="1"/>
</dbReference>
<feature type="binding site" evidence="9">
    <location>
        <position position="144"/>
    </location>
    <ligand>
        <name>Mn(2+)</name>
        <dbReference type="ChEBI" id="CHEBI:29035"/>
    </ligand>
</feature>
<dbReference type="PANTHER" id="PTHR30525:SF0">
    <property type="entry name" value="1-DEOXY-D-XYLULOSE 5-PHOSPHATE REDUCTOISOMERASE, CHLOROPLASTIC"/>
    <property type="match status" value="1"/>
</dbReference>
<dbReference type="SUPFAM" id="SSF51735">
    <property type="entry name" value="NAD(P)-binding Rossmann-fold domains"/>
    <property type="match status" value="1"/>
</dbReference>